<dbReference type="Proteomes" id="UP000507470">
    <property type="component" value="Unassembled WGS sequence"/>
</dbReference>
<feature type="signal peptide" evidence="1">
    <location>
        <begin position="1"/>
        <end position="21"/>
    </location>
</feature>
<proteinExistence type="predicted"/>
<sequence>MKTIWIVRLLFFAVLISETQCETAMCFACRDSSSNEGKNDCQANTERMEELHTKLLHEYGNNTDAFMKDFKDDPYVQNCTALDKHNYCCIEEFEGGGFIKAYIRTCCDGINWSFDSEKLKTLKNIQINNDSLCQHNTESLTTTCVTMCRGNFCNGPTSAAKNLHTYKTLTLFSFIFFYMVFRNHDTCAVW</sequence>
<feature type="chain" id="PRO_5026903541" description="Protein quiver" evidence="1">
    <location>
        <begin position="22"/>
        <end position="190"/>
    </location>
</feature>
<dbReference type="EMBL" id="CACVKT020000513">
    <property type="protein sequence ID" value="CAC5359584.1"/>
    <property type="molecule type" value="Genomic_DNA"/>
</dbReference>
<accession>A0A6J8A1I0</accession>
<evidence type="ECO:0000256" key="1">
    <source>
        <dbReference type="SAM" id="SignalP"/>
    </source>
</evidence>
<evidence type="ECO:0008006" key="4">
    <source>
        <dbReference type="Google" id="ProtNLM"/>
    </source>
</evidence>
<reference evidence="2 3" key="1">
    <citation type="submission" date="2020-06" db="EMBL/GenBank/DDBJ databases">
        <authorList>
            <person name="Li R."/>
            <person name="Bekaert M."/>
        </authorList>
    </citation>
    <scope>NUCLEOTIDE SEQUENCE [LARGE SCALE GENOMIC DNA]</scope>
    <source>
        <strain evidence="3">wild</strain>
    </source>
</reference>
<protein>
    <recommendedName>
        <fullName evidence="4">Protein quiver</fullName>
    </recommendedName>
</protein>
<keyword evidence="3" id="KW-1185">Reference proteome</keyword>
<dbReference type="AlphaFoldDB" id="A0A6J8A1I0"/>
<evidence type="ECO:0000313" key="3">
    <source>
        <dbReference type="Proteomes" id="UP000507470"/>
    </source>
</evidence>
<dbReference type="OrthoDB" id="6132840at2759"/>
<evidence type="ECO:0000313" key="2">
    <source>
        <dbReference type="EMBL" id="CAC5359584.1"/>
    </source>
</evidence>
<gene>
    <name evidence="2" type="ORF">MCOR_2378</name>
</gene>
<keyword evidence="1" id="KW-0732">Signal</keyword>
<name>A0A6J8A1I0_MYTCO</name>
<organism evidence="2 3">
    <name type="scientific">Mytilus coruscus</name>
    <name type="common">Sea mussel</name>
    <dbReference type="NCBI Taxonomy" id="42192"/>
    <lineage>
        <taxon>Eukaryota</taxon>
        <taxon>Metazoa</taxon>
        <taxon>Spiralia</taxon>
        <taxon>Lophotrochozoa</taxon>
        <taxon>Mollusca</taxon>
        <taxon>Bivalvia</taxon>
        <taxon>Autobranchia</taxon>
        <taxon>Pteriomorphia</taxon>
        <taxon>Mytilida</taxon>
        <taxon>Mytiloidea</taxon>
        <taxon>Mytilidae</taxon>
        <taxon>Mytilinae</taxon>
        <taxon>Mytilus</taxon>
    </lineage>
</organism>